<dbReference type="InterPro" id="IPR014729">
    <property type="entry name" value="Rossmann-like_a/b/a_fold"/>
</dbReference>
<keyword evidence="8" id="KW-0547">Nucleotide-binding</keyword>
<dbReference type="SMART" id="SM00387">
    <property type="entry name" value="HATPase_c"/>
    <property type="match status" value="1"/>
</dbReference>
<dbReference type="Pfam" id="PF02518">
    <property type="entry name" value="HATPase_c"/>
    <property type="match status" value="1"/>
</dbReference>
<evidence type="ECO:0000256" key="7">
    <source>
        <dbReference type="ARBA" id="ARBA00022692"/>
    </source>
</evidence>
<evidence type="ECO:0000256" key="10">
    <source>
        <dbReference type="ARBA" id="ARBA00022840"/>
    </source>
</evidence>
<name>A0ABN1RM58_9ACTN</name>
<dbReference type="PANTHER" id="PTHR45569">
    <property type="entry name" value="SENSOR PROTEIN KDPD"/>
    <property type="match status" value="1"/>
</dbReference>
<sequence>MTGRGKLRIYLGAAPGVGKTYAMLGEGLRRRERGSDVVAGLVEHHGRPRTRELIDGLEVVPRREMAYRGACFTEMDVDAVLRRSPEVVLVDELAHTNVPGSRNAKRWQDVEELLEAGIHVVTTVNVQHLESLNDVVRNITGVEQRETVPDEVVRDADDIELVDMSPEALRRRMAHGNVYAAEKIDAALSNYFRVGNLTALRELALLWVADRVDEGLARYREQQGIDSTWETRERIVVAITGGPEGDTLIRRAARIAARAGHGELAAVHIARGDGLSGGSPQTLARQRTLVEGLGGAYHQVAGDDVPAALLEFARGINATQIVIGTSRRPSWRYLFGPGVGRVVTDLSGDIDVHLVTHEEAGQGGRPRAAKAPALGRRRQGAGWAVALAGPVLLTLLLHAPDEAVPLAFGLMLYLCAAVAAALIGGLWPAMAAAVAGFVLANWFFAPPVRTLAVSDGANVLALVSSLLVGGAVSAEVASAARDRRAAAEPLAEAATLSMLATGVLKGESTLPALLQRVLETFGLTGVSLLERGSGGWTVAGRAGAACAAPDGADLLVKIDDGLALALRGRTLPASDQRVLSAFAHQAAAALERQRLSREASRAKELEEADEVRLALLAAVSHDLRTPLASIKASVSSLRSGDVVWDPGDEAELLAAIEESADQLNGLVANLLDMTRLQTGAVQLLRRPVGLDEVVLRAVRPFPPDRIELDVPETLPWADADPGLLERAVANVVENALRHGRAPVLITASGLGARLELRIADRGPGVSDADKEHLFVPFQRLGDAPRGTGVGLGLAVARGLTGAMGGALTAEDTPGGGLTLVFDLPVARAGEAG</sequence>
<dbReference type="InterPro" id="IPR027417">
    <property type="entry name" value="P-loop_NTPase"/>
</dbReference>
<keyword evidence="17" id="KW-1185">Reference proteome</keyword>
<evidence type="ECO:0000313" key="17">
    <source>
        <dbReference type="Proteomes" id="UP001500665"/>
    </source>
</evidence>
<dbReference type="RefSeq" id="WP_344243405.1">
    <property type="nucleotide sequence ID" value="NZ_BAAAHH010000023.1"/>
</dbReference>
<dbReference type="Pfam" id="PF13493">
    <property type="entry name" value="DUF4118"/>
    <property type="match status" value="1"/>
</dbReference>
<comment type="catalytic activity">
    <reaction evidence="1">
        <text>ATP + protein L-histidine = ADP + protein N-phospho-L-histidine.</text>
        <dbReference type="EC" id="2.7.13.3"/>
    </reaction>
</comment>
<dbReference type="InterPro" id="IPR003661">
    <property type="entry name" value="HisK_dim/P_dom"/>
</dbReference>
<keyword evidence="7 14" id="KW-0812">Transmembrane</keyword>
<dbReference type="InterPro" id="IPR038318">
    <property type="entry name" value="KdpD_sf"/>
</dbReference>
<dbReference type="EMBL" id="BAAAHH010000023">
    <property type="protein sequence ID" value="GAA0959884.1"/>
    <property type="molecule type" value="Genomic_DNA"/>
</dbReference>
<evidence type="ECO:0000256" key="2">
    <source>
        <dbReference type="ARBA" id="ARBA00004141"/>
    </source>
</evidence>
<dbReference type="PRINTS" id="PR00344">
    <property type="entry name" value="BCTRLSENSOR"/>
</dbReference>
<comment type="caution">
    <text evidence="16">The sequence shown here is derived from an EMBL/GenBank/DDBJ whole genome shotgun (WGS) entry which is preliminary data.</text>
</comment>
<evidence type="ECO:0000256" key="8">
    <source>
        <dbReference type="ARBA" id="ARBA00022741"/>
    </source>
</evidence>
<dbReference type="Proteomes" id="UP001500665">
    <property type="component" value="Unassembled WGS sequence"/>
</dbReference>
<dbReference type="InterPro" id="IPR006016">
    <property type="entry name" value="UspA"/>
</dbReference>
<dbReference type="CDD" id="cd00082">
    <property type="entry name" value="HisKA"/>
    <property type="match status" value="1"/>
</dbReference>
<dbReference type="InterPro" id="IPR003852">
    <property type="entry name" value="Sig_transdc_His_kinase_KdpD_N"/>
</dbReference>
<dbReference type="Gene3D" id="3.30.565.10">
    <property type="entry name" value="Histidine kinase-like ATPase, C-terminal domain"/>
    <property type="match status" value="1"/>
</dbReference>
<dbReference type="Gene3D" id="3.40.50.620">
    <property type="entry name" value="HUPs"/>
    <property type="match status" value="1"/>
</dbReference>
<keyword evidence="5" id="KW-0597">Phosphoprotein</keyword>
<dbReference type="EC" id="2.7.13.3" evidence="4"/>
<evidence type="ECO:0000256" key="1">
    <source>
        <dbReference type="ARBA" id="ARBA00000085"/>
    </source>
</evidence>
<evidence type="ECO:0000256" key="6">
    <source>
        <dbReference type="ARBA" id="ARBA00022679"/>
    </source>
</evidence>
<dbReference type="Gene3D" id="1.20.120.620">
    <property type="entry name" value="Backbone structure of the membrane domain of e. Coli histidine kinase receptor kdpd"/>
    <property type="match status" value="1"/>
</dbReference>
<gene>
    <name evidence="16" type="ORF">GCM10009550_50230</name>
</gene>
<evidence type="ECO:0000256" key="5">
    <source>
        <dbReference type="ARBA" id="ARBA00022553"/>
    </source>
</evidence>
<dbReference type="InterPro" id="IPR036097">
    <property type="entry name" value="HisK_dim/P_sf"/>
</dbReference>
<comment type="subcellular location">
    <subcellularLocation>
        <location evidence="3">Cell membrane</location>
    </subcellularLocation>
    <subcellularLocation>
        <location evidence="2">Membrane</location>
        <topology evidence="2">Multi-pass membrane protein</topology>
    </subcellularLocation>
</comment>
<dbReference type="InterPro" id="IPR025201">
    <property type="entry name" value="KdpD_TM"/>
</dbReference>
<feature type="transmembrane region" description="Helical" evidence="14">
    <location>
        <begin position="411"/>
        <end position="444"/>
    </location>
</feature>
<protein>
    <recommendedName>
        <fullName evidence="4">histidine kinase</fullName>
        <ecNumber evidence="4">2.7.13.3</ecNumber>
    </recommendedName>
</protein>
<dbReference type="InterPro" id="IPR036890">
    <property type="entry name" value="HATPase_C_sf"/>
</dbReference>
<evidence type="ECO:0000256" key="12">
    <source>
        <dbReference type="ARBA" id="ARBA00023012"/>
    </source>
</evidence>
<dbReference type="PROSITE" id="PS50109">
    <property type="entry name" value="HIS_KIN"/>
    <property type="match status" value="1"/>
</dbReference>
<evidence type="ECO:0000256" key="14">
    <source>
        <dbReference type="SAM" id="Phobius"/>
    </source>
</evidence>
<dbReference type="SUPFAM" id="SSF55874">
    <property type="entry name" value="ATPase domain of HSP90 chaperone/DNA topoisomerase II/histidine kinase"/>
    <property type="match status" value="1"/>
</dbReference>
<dbReference type="CDD" id="cd00075">
    <property type="entry name" value="HATPase"/>
    <property type="match status" value="1"/>
</dbReference>
<dbReference type="SUPFAM" id="SSF52402">
    <property type="entry name" value="Adenine nucleotide alpha hydrolases-like"/>
    <property type="match status" value="1"/>
</dbReference>
<dbReference type="Pfam" id="PF00582">
    <property type="entry name" value="Usp"/>
    <property type="match status" value="1"/>
</dbReference>
<keyword evidence="10" id="KW-0067">ATP-binding</keyword>
<evidence type="ECO:0000256" key="3">
    <source>
        <dbReference type="ARBA" id="ARBA00004236"/>
    </source>
</evidence>
<proteinExistence type="predicted"/>
<keyword evidence="9 16" id="KW-0418">Kinase</keyword>
<evidence type="ECO:0000256" key="11">
    <source>
        <dbReference type="ARBA" id="ARBA00022989"/>
    </source>
</evidence>
<evidence type="ECO:0000256" key="4">
    <source>
        <dbReference type="ARBA" id="ARBA00012438"/>
    </source>
</evidence>
<organism evidence="16 17">
    <name type="scientific">Actinocorallia libanotica</name>
    <dbReference type="NCBI Taxonomy" id="46162"/>
    <lineage>
        <taxon>Bacteria</taxon>
        <taxon>Bacillati</taxon>
        <taxon>Actinomycetota</taxon>
        <taxon>Actinomycetes</taxon>
        <taxon>Streptosporangiales</taxon>
        <taxon>Thermomonosporaceae</taxon>
        <taxon>Actinocorallia</taxon>
    </lineage>
</organism>
<dbReference type="SMART" id="SM00388">
    <property type="entry name" value="HisKA"/>
    <property type="match status" value="1"/>
</dbReference>
<evidence type="ECO:0000256" key="9">
    <source>
        <dbReference type="ARBA" id="ARBA00022777"/>
    </source>
</evidence>
<reference evidence="16 17" key="1">
    <citation type="journal article" date="2019" name="Int. J. Syst. Evol. Microbiol.">
        <title>The Global Catalogue of Microorganisms (GCM) 10K type strain sequencing project: providing services to taxonomists for standard genome sequencing and annotation.</title>
        <authorList>
            <consortium name="The Broad Institute Genomics Platform"/>
            <consortium name="The Broad Institute Genome Sequencing Center for Infectious Disease"/>
            <person name="Wu L."/>
            <person name="Ma J."/>
        </authorList>
    </citation>
    <scope>NUCLEOTIDE SEQUENCE [LARGE SCALE GENOMIC DNA]</scope>
    <source>
        <strain evidence="16 17">JCM 10696</strain>
    </source>
</reference>
<keyword evidence="6" id="KW-0808">Transferase</keyword>
<evidence type="ECO:0000259" key="15">
    <source>
        <dbReference type="PROSITE" id="PS50109"/>
    </source>
</evidence>
<keyword evidence="11 14" id="KW-1133">Transmembrane helix</keyword>
<dbReference type="PANTHER" id="PTHR45569:SF1">
    <property type="entry name" value="SENSOR PROTEIN KDPD"/>
    <property type="match status" value="1"/>
</dbReference>
<dbReference type="Gene3D" id="3.40.50.300">
    <property type="entry name" value="P-loop containing nucleotide triphosphate hydrolases"/>
    <property type="match status" value="1"/>
</dbReference>
<dbReference type="Pfam" id="PF00512">
    <property type="entry name" value="HisKA"/>
    <property type="match status" value="1"/>
</dbReference>
<evidence type="ECO:0000313" key="16">
    <source>
        <dbReference type="EMBL" id="GAA0959884.1"/>
    </source>
</evidence>
<dbReference type="SUPFAM" id="SSF47384">
    <property type="entry name" value="Homodimeric domain of signal transducing histidine kinase"/>
    <property type="match status" value="1"/>
</dbReference>
<dbReference type="InterPro" id="IPR004358">
    <property type="entry name" value="Sig_transdc_His_kin-like_C"/>
</dbReference>
<keyword evidence="12" id="KW-0902">Two-component regulatory system</keyword>
<evidence type="ECO:0000256" key="13">
    <source>
        <dbReference type="ARBA" id="ARBA00023136"/>
    </source>
</evidence>
<feature type="transmembrane region" description="Helical" evidence="14">
    <location>
        <begin position="380"/>
        <end position="399"/>
    </location>
</feature>
<dbReference type="InterPro" id="IPR052023">
    <property type="entry name" value="Histidine_kinase_KdpD"/>
</dbReference>
<dbReference type="InterPro" id="IPR005467">
    <property type="entry name" value="His_kinase_dom"/>
</dbReference>
<dbReference type="Gene3D" id="1.10.287.130">
    <property type="match status" value="1"/>
</dbReference>
<dbReference type="InterPro" id="IPR003594">
    <property type="entry name" value="HATPase_dom"/>
</dbReference>
<feature type="domain" description="Histidine kinase" evidence="15">
    <location>
        <begin position="618"/>
        <end position="827"/>
    </location>
</feature>
<accession>A0ABN1RM58</accession>
<dbReference type="Pfam" id="PF02702">
    <property type="entry name" value="KdpD"/>
    <property type="match status" value="1"/>
</dbReference>
<keyword evidence="13 14" id="KW-0472">Membrane</keyword>
<dbReference type="GO" id="GO:0016301">
    <property type="term" value="F:kinase activity"/>
    <property type="evidence" value="ECO:0007669"/>
    <property type="project" value="UniProtKB-KW"/>
</dbReference>